<evidence type="ECO:0000313" key="3">
    <source>
        <dbReference type="Proteomes" id="UP000215214"/>
    </source>
</evidence>
<dbReference type="KEGG" id="tje:TJEJU_3049"/>
<organism evidence="2 3">
    <name type="scientific">Tenacibaculum jejuense</name>
    <dbReference type="NCBI Taxonomy" id="584609"/>
    <lineage>
        <taxon>Bacteria</taxon>
        <taxon>Pseudomonadati</taxon>
        <taxon>Bacteroidota</taxon>
        <taxon>Flavobacteriia</taxon>
        <taxon>Flavobacteriales</taxon>
        <taxon>Flavobacteriaceae</taxon>
        <taxon>Tenacibaculum</taxon>
    </lineage>
</organism>
<evidence type="ECO:0000256" key="1">
    <source>
        <dbReference type="SAM" id="Phobius"/>
    </source>
</evidence>
<feature type="transmembrane region" description="Helical" evidence="1">
    <location>
        <begin position="129"/>
        <end position="147"/>
    </location>
</feature>
<feature type="transmembrane region" description="Helical" evidence="1">
    <location>
        <begin position="23"/>
        <end position="47"/>
    </location>
</feature>
<accession>A0A238UBW8</accession>
<protein>
    <submittedName>
        <fullName evidence="2">Uncharacterized protein</fullName>
    </submittedName>
</protein>
<feature type="transmembrane region" description="Helical" evidence="1">
    <location>
        <begin position="179"/>
        <end position="197"/>
    </location>
</feature>
<feature type="transmembrane region" description="Helical" evidence="1">
    <location>
        <begin position="67"/>
        <end position="85"/>
    </location>
</feature>
<dbReference type="RefSeq" id="WP_095073436.1">
    <property type="nucleotide sequence ID" value="NZ_LT899436.1"/>
</dbReference>
<sequence>MSSEEYLKDISEIKKLMNKSSRFISLSGLSGILAGTYALIGATYAYWLVTTSYRGYLILDGKVFKLVLLDMFLVLFFSIATAIYLTTLKAKKNGERIWDATTKRLLSSFLIPLTAGGIYTLIILTQQRYGQTGALMLLFYGLALINASKYTLGYVKYLGYTQTILGLLCAVYPGYGFWFWVLGFGVMHIVYGFLMYFKYERKQE</sequence>
<feature type="transmembrane region" description="Helical" evidence="1">
    <location>
        <begin position="154"/>
        <end position="173"/>
    </location>
</feature>
<reference evidence="2 3" key="1">
    <citation type="submission" date="2017-07" db="EMBL/GenBank/DDBJ databases">
        <authorList>
            <person name="Sun Z.S."/>
            <person name="Albrecht U."/>
            <person name="Echele G."/>
            <person name="Lee C.C."/>
        </authorList>
    </citation>
    <scope>NUCLEOTIDE SEQUENCE [LARGE SCALE GENOMIC DNA]</scope>
    <source>
        <strain evidence="3">type strain: KCTC 22618</strain>
    </source>
</reference>
<keyword evidence="1" id="KW-1133">Transmembrane helix</keyword>
<dbReference type="OrthoDB" id="1120881at2"/>
<name>A0A238UBW8_9FLAO</name>
<dbReference type="EMBL" id="LT899436">
    <property type="protein sequence ID" value="SNR16707.1"/>
    <property type="molecule type" value="Genomic_DNA"/>
</dbReference>
<keyword evidence="3" id="KW-1185">Reference proteome</keyword>
<gene>
    <name evidence="2" type="ORF">TJEJU_3049</name>
</gene>
<keyword evidence="1" id="KW-0812">Transmembrane</keyword>
<evidence type="ECO:0000313" key="2">
    <source>
        <dbReference type="EMBL" id="SNR16707.1"/>
    </source>
</evidence>
<feature type="transmembrane region" description="Helical" evidence="1">
    <location>
        <begin position="105"/>
        <end position="123"/>
    </location>
</feature>
<dbReference type="AlphaFoldDB" id="A0A238UBW8"/>
<proteinExistence type="predicted"/>
<keyword evidence="1" id="KW-0472">Membrane</keyword>
<dbReference type="Proteomes" id="UP000215214">
    <property type="component" value="Chromosome TJEJU"/>
</dbReference>